<keyword evidence="2" id="KW-1185">Reference proteome</keyword>
<dbReference type="AlphaFoldDB" id="A0AAD7K809"/>
<dbReference type="EMBL" id="JARJLG010000010">
    <property type="protein sequence ID" value="KAJ7777564.1"/>
    <property type="molecule type" value="Genomic_DNA"/>
</dbReference>
<accession>A0AAD7K809</accession>
<comment type="caution">
    <text evidence="1">The sequence shown here is derived from an EMBL/GenBank/DDBJ whole genome shotgun (WGS) entry which is preliminary data.</text>
</comment>
<protein>
    <submittedName>
        <fullName evidence="1">Uncharacterized protein</fullName>
    </submittedName>
</protein>
<dbReference type="Proteomes" id="UP001215280">
    <property type="component" value="Unassembled WGS sequence"/>
</dbReference>
<proteinExistence type="predicted"/>
<evidence type="ECO:0000313" key="1">
    <source>
        <dbReference type="EMBL" id="KAJ7777564.1"/>
    </source>
</evidence>
<reference evidence="1" key="1">
    <citation type="submission" date="2023-03" db="EMBL/GenBank/DDBJ databases">
        <title>Massive genome expansion in bonnet fungi (Mycena s.s.) driven by repeated elements and novel gene families across ecological guilds.</title>
        <authorList>
            <consortium name="Lawrence Berkeley National Laboratory"/>
            <person name="Harder C.B."/>
            <person name="Miyauchi S."/>
            <person name="Viragh M."/>
            <person name="Kuo A."/>
            <person name="Thoen E."/>
            <person name="Andreopoulos B."/>
            <person name="Lu D."/>
            <person name="Skrede I."/>
            <person name="Drula E."/>
            <person name="Henrissat B."/>
            <person name="Morin E."/>
            <person name="Kohler A."/>
            <person name="Barry K."/>
            <person name="LaButti K."/>
            <person name="Morin E."/>
            <person name="Salamov A."/>
            <person name="Lipzen A."/>
            <person name="Mereny Z."/>
            <person name="Hegedus B."/>
            <person name="Baldrian P."/>
            <person name="Stursova M."/>
            <person name="Weitz H."/>
            <person name="Taylor A."/>
            <person name="Grigoriev I.V."/>
            <person name="Nagy L.G."/>
            <person name="Martin F."/>
            <person name="Kauserud H."/>
        </authorList>
    </citation>
    <scope>NUCLEOTIDE SEQUENCE</scope>
    <source>
        <strain evidence="1">CBHHK188m</strain>
    </source>
</reference>
<evidence type="ECO:0000313" key="2">
    <source>
        <dbReference type="Proteomes" id="UP001215280"/>
    </source>
</evidence>
<organism evidence="1 2">
    <name type="scientific">Mycena maculata</name>
    <dbReference type="NCBI Taxonomy" id="230809"/>
    <lineage>
        <taxon>Eukaryota</taxon>
        <taxon>Fungi</taxon>
        <taxon>Dikarya</taxon>
        <taxon>Basidiomycota</taxon>
        <taxon>Agaricomycotina</taxon>
        <taxon>Agaricomycetes</taxon>
        <taxon>Agaricomycetidae</taxon>
        <taxon>Agaricales</taxon>
        <taxon>Marasmiineae</taxon>
        <taxon>Mycenaceae</taxon>
        <taxon>Mycena</taxon>
    </lineage>
</organism>
<sequence>MRDPVGWRQNVEIPARYRRARSRTSGLCGHGFKRAGWTRRSVPRRAVALRRRRPPNKATTVDDKFRNARRRVHAGPGHARLRRRLYEPDCTQTTALSERPSDSRVRWSLYSPCRARAARIPSNWECSSLGMRGAVEMYLFYPAAGSRRAESIERTLGPIPYSFDFHSAGAVASRPAWGLCRPAVGSASDGAASPARAACTPSRRNLQSGWCRIIPVPALRILGNVHRKDWAAVGQNFTGRFHLAARSSVDTELPELF</sequence>
<name>A0AAD7K809_9AGAR</name>
<gene>
    <name evidence="1" type="ORF">DFH07DRAFT_976537</name>
</gene>